<feature type="domain" description="EF-hand" evidence="2">
    <location>
        <begin position="57"/>
        <end position="92"/>
    </location>
</feature>
<accession>A0A813NSK2</accession>
<sequence length="186" mass="21467">MSGRGENFWKTKMTNLFYLYDADGDGSITPVDFEILASKLSGLVGQDNPQHSEQYATARKTLCEEIMRADSNHDGKVTLDEWLEFHQRLRDELTKPDTDPELLEQLCERVNTTFKMLDLNNDGMIEKDEWMKTCQFFGVKTEAAEKAFNQIAKDGKLKEDKAKKLFFEYIKSDDPDHISNCCLCFL</sequence>
<evidence type="ECO:0000313" key="5">
    <source>
        <dbReference type="Proteomes" id="UP000663829"/>
    </source>
</evidence>
<proteinExistence type="predicted"/>
<dbReference type="Proteomes" id="UP000663829">
    <property type="component" value="Unassembled WGS sequence"/>
</dbReference>
<name>A0A813NSK2_9BILA</name>
<protein>
    <recommendedName>
        <fullName evidence="2">EF-hand domain-containing protein</fullName>
    </recommendedName>
</protein>
<evidence type="ECO:0000313" key="4">
    <source>
        <dbReference type="EMBL" id="CAF3521641.1"/>
    </source>
</evidence>
<dbReference type="Proteomes" id="UP000681722">
    <property type="component" value="Unassembled WGS sequence"/>
</dbReference>
<dbReference type="GO" id="GO:0005509">
    <property type="term" value="F:calcium ion binding"/>
    <property type="evidence" value="ECO:0007669"/>
    <property type="project" value="InterPro"/>
</dbReference>
<evidence type="ECO:0000256" key="1">
    <source>
        <dbReference type="ARBA" id="ARBA00022837"/>
    </source>
</evidence>
<dbReference type="SUPFAM" id="SSF47473">
    <property type="entry name" value="EF-hand"/>
    <property type="match status" value="1"/>
</dbReference>
<dbReference type="InterPro" id="IPR018247">
    <property type="entry name" value="EF_Hand_1_Ca_BS"/>
</dbReference>
<gene>
    <name evidence="3" type="ORF">GPM918_LOCUS384</name>
    <name evidence="4" type="ORF">SRO942_LOCUS385</name>
</gene>
<keyword evidence="5" id="KW-1185">Reference proteome</keyword>
<dbReference type="Pfam" id="PF13202">
    <property type="entry name" value="EF-hand_5"/>
    <property type="match status" value="1"/>
</dbReference>
<reference evidence="3" key="1">
    <citation type="submission" date="2021-02" db="EMBL/GenBank/DDBJ databases">
        <authorList>
            <person name="Nowell W R."/>
        </authorList>
    </citation>
    <scope>NUCLEOTIDE SEQUENCE</scope>
</reference>
<comment type="caution">
    <text evidence="3">The sequence shown here is derived from an EMBL/GenBank/DDBJ whole genome shotgun (WGS) entry which is preliminary data.</text>
</comment>
<dbReference type="InterPro" id="IPR002048">
    <property type="entry name" value="EF_hand_dom"/>
</dbReference>
<dbReference type="InterPro" id="IPR011992">
    <property type="entry name" value="EF-hand-dom_pair"/>
</dbReference>
<dbReference type="PROSITE" id="PS00018">
    <property type="entry name" value="EF_HAND_1"/>
    <property type="match status" value="3"/>
</dbReference>
<evidence type="ECO:0000259" key="2">
    <source>
        <dbReference type="PROSITE" id="PS50222"/>
    </source>
</evidence>
<dbReference type="EMBL" id="CAJOBC010000028">
    <property type="protein sequence ID" value="CAF3521641.1"/>
    <property type="molecule type" value="Genomic_DNA"/>
</dbReference>
<organism evidence="3 5">
    <name type="scientific">Didymodactylos carnosus</name>
    <dbReference type="NCBI Taxonomy" id="1234261"/>
    <lineage>
        <taxon>Eukaryota</taxon>
        <taxon>Metazoa</taxon>
        <taxon>Spiralia</taxon>
        <taxon>Gnathifera</taxon>
        <taxon>Rotifera</taxon>
        <taxon>Eurotatoria</taxon>
        <taxon>Bdelloidea</taxon>
        <taxon>Philodinida</taxon>
        <taxon>Philodinidae</taxon>
        <taxon>Didymodactylos</taxon>
    </lineage>
</organism>
<evidence type="ECO:0000313" key="3">
    <source>
        <dbReference type="EMBL" id="CAF0743096.1"/>
    </source>
</evidence>
<dbReference type="Pfam" id="PF13499">
    <property type="entry name" value="EF-hand_7"/>
    <property type="match status" value="1"/>
</dbReference>
<dbReference type="SMART" id="SM00054">
    <property type="entry name" value="EFh"/>
    <property type="match status" value="3"/>
</dbReference>
<feature type="domain" description="EF-hand" evidence="2">
    <location>
        <begin position="105"/>
        <end position="140"/>
    </location>
</feature>
<dbReference type="Gene3D" id="1.10.238.10">
    <property type="entry name" value="EF-hand"/>
    <property type="match status" value="1"/>
</dbReference>
<dbReference type="OrthoDB" id="9974725at2759"/>
<dbReference type="EMBL" id="CAJNOQ010000028">
    <property type="protein sequence ID" value="CAF0743096.1"/>
    <property type="molecule type" value="Genomic_DNA"/>
</dbReference>
<feature type="domain" description="EF-hand" evidence="2">
    <location>
        <begin position="8"/>
        <end position="43"/>
    </location>
</feature>
<dbReference type="AlphaFoldDB" id="A0A813NSK2"/>
<keyword evidence="1" id="KW-0106">Calcium</keyword>
<dbReference type="PROSITE" id="PS50222">
    <property type="entry name" value="EF_HAND_2"/>
    <property type="match status" value="3"/>
</dbReference>